<name>A0A341CGH6_NEOAA</name>
<keyword evidence="3" id="KW-0863">Zinc-finger</keyword>
<keyword evidence="11" id="KW-1185">Reference proteome</keyword>
<dbReference type="PANTHER" id="PTHR10865:SF5">
    <property type="entry name" value="METASTASIS-ASSOCIATED PROTEIN MTA1"/>
    <property type="match status" value="1"/>
</dbReference>
<dbReference type="Pfam" id="PF01448">
    <property type="entry name" value="ELM2"/>
    <property type="match status" value="1"/>
</dbReference>
<evidence type="ECO:0000256" key="7">
    <source>
        <dbReference type="ARBA" id="ARBA00093454"/>
    </source>
</evidence>
<dbReference type="Gene3D" id="1.10.10.60">
    <property type="entry name" value="Homeodomain-like"/>
    <property type="match status" value="2"/>
</dbReference>
<evidence type="ECO:0000256" key="3">
    <source>
        <dbReference type="ARBA" id="ARBA00022771"/>
    </source>
</evidence>
<dbReference type="InterPro" id="IPR017884">
    <property type="entry name" value="SANT_dom"/>
</dbReference>
<evidence type="ECO:0000313" key="11">
    <source>
        <dbReference type="Proteomes" id="UP000252040"/>
    </source>
</evidence>
<comment type="similarity">
    <text evidence="7">Belongs to the metastasis-associated protein family.</text>
</comment>
<evidence type="ECO:0000259" key="9">
    <source>
        <dbReference type="PROSITE" id="PS51156"/>
    </source>
</evidence>
<dbReference type="AlphaFoldDB" id="A0A341CGH6"/>
<dbReference type="GO" id="GO:0003714">
    <property type="term" value="F:transcription corepressor activity"/>
    <property type="evidence" value="ECO:0007669"/>
    <property type="project" value="TreeGrafter"/>
</dbReference>
<keyword evidence="1" id="KW-0597">Phosphoprotein</keyword>
<dbReference type="InterPro" id="IPR000949">
    <property type="entry name" value="ELM2_dom"/>
</dbReference>
<dbReference type="GeneID" id="112408506"/>
<evidence type="ECO:0000256" key="6">
    <source>
        <dbReference type="ARBA" id="ARBA00023242"/>
    </source>
</evidence>
<dbReference type="STRING" id="1706337.A0A341CGH6"/>
<reference evidence="12" key="1">
    <citation type="submission" date="2025-08" db="UniProtKB">
        <authorList>
            <consortium name="RefSeq"/>
        </authorList>
    </citation>
    <scope>IDENTIFICATION</scope>
    <source>
        <tissue evidence="12">Meat</tissue>
    </source>
</reference>
<dbReference type="RefSeq" id="XP_024613871.1">
    <property type="nucleotide sequence ID" value="XM_024758103.1"/>
</dbReference>
<dbReference type="PROSITE" id="PS51156">
    <property type="entry name" value="ELM2"/>
    <property type="match status" value="1"/>
</dbReference>
<accession>A0A341CGH6</accession>
<dbReference type="GO" id="GO:0042826">
    <property type="term" value="F:histone deacetylase binding"/>
    <property type="evidence" value="ECO:0007669"/>
    <property type="project" value="TreeGrafter"/>
</dbReference>
<dbReference type="Proteomes" id="UP000252040">
    <property type="component" value="Unplaced"/>
</dbReference>
<dbReference type="GO" id="GO:0043565">
    <property type="term" value="F:sequence-specific DNA binding"/>
    <property type="evidence" value="ECO:0007669"/>
    <property type="project" value="InterPro"/>
</dbReference>
<dbReference type="PANTHER" id="PTHR10865">
    <property type="entry name" value="METASTASIS-ASSOCIATED PROTEIN AND MESODERM INDUCTION EARLY RESPONSE PROTEIN"/>
    <property type="match status" value="1"/>
</dbReference>
<evidence type="ECO:0000256" key="4">
    <source>
        <dbReference type="ARBA" id="ARBA00022833"/>
    </source>
</evidence>
<feature type="region of interest" description="Disordered" evidence="8">
    <location>
        <begin position="285"/>
        <end position="317"/>
    </location>
</feature>
<sequence length="993" mass="107943">MENPEMADLPEKLKHQLRHRELFLSRQLESLPATHIRCPGAGGGHEGVPPPTSGARGPGAGTRESRHPRQVPGGRARARGSPATHVRCPGAGRGHEGVPPPTSGARGPGAGTRESRHPRQVPGGRARARGSPATHVRRGTTHPGGDDGTRASRCGRSQAFPAGVWPYCSPGHRLQSSLAPSRSVIVCGRRLLSATVPSPRGRARLFLGAQRGKVLEHRQEDAAWSQALKSPQGSPGPREPPRACPRDRAGAATPRRSQSSGAGAAAACTDPHPEELLAPTQELAAARGAGAARSNHEGLRKAARGHGARSLSPRRAPLPSADLRVWPRVLCIDAAPCAVFQDFFFYSLVYDPQQKTLLADKGEIRVGNRYQADITDLLKEGEEDGRDQAKLETKVWEVHNPLVDKQIDQFLVVARSVGTFARALDCSSSVRQPSLHMSAAAASRDITLFHAMDTLHRSLYDVAKAISALVPQGGPVLCRDEMEEWSASEASLFEEALEKYGKDFTDIQQDFVSTGAQVQGPAVPAGPPFFPPLVCSQWSPEVAPAQRGSRVIARTYRGKRCSPRSWVGLVSGRPAPCARHGGAANPTQEGAPTTDRAGQSIIEYYYMWKTTDRYVQQKRLKAAEAESKLKQVYIPNYNKPNPNQISVNNVKAGVVNGAGAPGQSPGAGRACESCYTTQSYQWYSWGPPNMQCRLCASCWTYWKKYGGLKMPTRLDGERPGPNRSNMSPHGIPARSSGSPKFAMKTRQAFYLHTTKLTRIARRLCREILRPWHAARHPYMPINSAAIKAECTARLPGASQSPLVLKQAARKPLEAVLRHLETHPRPPKPDPVKSVSGVLGGLTPAKSAPVINNGSPTILGKRSYEQHNGVDGNVKKRLLMPSRGLANHGQTRHMGPSRNLLLNGKAYPTKVRLIRGGSLPPVKRRRMNWIDAPDDVFYMATEETRKIRKLLSSSETKRAARRPYKPIALRPSQTLPLRPAPPAPVNDEPIVIED</sequence>
<dbReference type="FunCoup" id="A0A341CGH6">
    <property type="interactions" value="2800"/>
</dbReference>
<evidence type="ECO:0000256" key="5">
    <source>
        <dbReference type="ARBA" id="ARBA00023125"/>
    </source>
</evidence>
<keyword evidence="6" id="KW-0539">Nucleus</keyword>
<dbReference type="GO" id="GO:0003713">
    <property type="term" value="F:transcription coactivator activity"/>
    <property type="evidence" value="ECO:0007669"/>
    <property type="project" value="TreeGrafter"/>
</dbReference>
<dbReference type="Pfam" id="PF00320">
    <property type="entry name" value="GATA"/>
    <property type="match status" value="1"/>
</dbReference>
<dbReference type="InParanoid" id="A0A341CGH6"/>
<dbReference type="GO" id="GO:0016581">
    <property type="term" value="C:NuRD complex"/>
    <property type="evidence" value="ECO:0007669"/>
    <property type="project" value="TreeGrafter"/>
</dbReference>
<dbReference type="FunFam" id="1.10.10.60:FF:000012">
    <property type="entry name" value="Metastasis-associated 1 family, member 3"/>
    <property type="match status" value="2"/>
</dbReference>
<feature type="domain" description="SANT" evidence="10">
    <location>
        <begin position="480"/>
        <end position="514"/>
    </location>
</feature>
<dbReference type="GO" id="GO:0010212">
    <property type="term" value="P:response to ionizing radiation"/>
    <property type="evidence" value="ECO:0007669"/>
    <property type="project" value="TreeGrafter"/>
</dbReference>
<evidence type="ECO:0000313" key="12">
    <source>
        <dbReference type="RefSeq" id="XP_024613871.1"/>
    </source>
</evidence>
<evidence type="ECO:0000256" key="2">
    <source>
        <dbReference type="ARBA" id="ARBA00022723"/>
    </source>
</evidence>
<dbReference type="KEGG" id="nasi:112408506"/>
<dbReference type="GO" id="GO:0006302">
    <property type="term" value="P:double-strand break repair"/>
    <property type="evidence" value="ECO:0007669"/>
    <property type="project" value="TreeGrafter"/>
</dbReference>
<dbReference type="PROSITE" id="PS51293">
    <property type="entry name" value="SANT"/>
    <property type="match status" value="1"/>
</dbReference>
<dbReference type="Gene3D" id="4.10.1240.50">
    <property type="match status" value="1"/>
</dbReference>
<evidence type="ECO:0000259" key="10">
    <source>
        <dbReference type="PROSITE" id="PS51293"/>
    </source>
</evidence>
<proteinExistence type="inferred from homology"/>
<keyword evidence="2" id="KW-0479">Metal-binding</keyword>
<dbReference type="InterPro" id="IPR000679">
    <property type="entry name" value="Znf_GATA"/>
</dbReference>
<dbReference type="InterPro" id="IPR035170">
    <property type="entry name" value="MTA1_R1"/>
</dbReference>
<dbReference type="CDD" id="cd00202">
    <property type="entry name" value="ZnF_GATA"/>
    <property type="match status" value="1"/>
</dbReference>
<keyword evidence="5" id="KW-0238">DNA-binding</keyword>
<evidence type="ECO:0000256" key="8">
    <source>
        <dbReference type="SAM" id="MobiDB-lite"/>
    </source>
</evidence>
<feature type="region of interest" description="Disordered" evidence="8">
    <location>
        <begin position="217"/>
        <end position="269"/>
    </location>
</feature>
<dbReference type="FunFam" id="4.10.1240.50:FF:000001">
    <property type="entry name" value="Metastasis-associated 1 family, member 3"/>
    <property type="match status" value="1"/>
</dbReference>
<dbReference type="GO" id="GO:0000122">
    <property type="term" value="P:negative regulation of transcription by RNA polymerase II"/>
    <property type="evidence" value="ECO:0007669"/>
    <property type="project" value="TreeGrafter"/>
</dbReference>
<dbReference type="SMART" id="SM00401">
    <property type="entry name" value="ZnF_GATA"/>
    <property type="match status" value="1"/>
</dbReference>
<keyword evidence="4" id="KW-0862">Zinc</keyword>
<evidence type="ECO:0000256" key="1">
    <source>
        <dbReference type="ARBA" id="ARBA00022553"/>
    </source>
</evidence>
<protein>
    <submittedName>
        <fullName evidence="12">Metastasis-associated protein MTA1</fullName>
    </submittedName>
</protein>
<dbReference type="SMART" id="SM01189">
    <property type="entry name" value="ELM2"/>
    <property type="match status" value="1"/>
</dbReference>
<dbReference type="CTD" id="9112"/>
<dbReference type="Pfam" id="PF17226">
    <property type="entry name" value="MTA_R1"/>
    <property type="match status" value="1"/>
</dbReference>
<feature type="domain" description="ELM2" evidence="9">
    <location>
        <begin position="362"/>
        <end position="473"/>
    </location>
</feature>
<feature type="region of interest" description="Disordered" evidence="8">
    <location>
        <begin position="714"/>
        <end position="738"/>
    </location>
</feature>
<organism evidence="11 12">
    <name type="scientific">Neophocaena asiaeorientalis asiaeorientalis</name>
    <name type="common">Yangtze finless porpoise</name>
    <name type="synonym">Neophocaena phocaenoides subsp. asiaeorientalis</name>
    <dbReference type="NCBI Taxonomy" id="1706337"/>
    <lineage>
        <taxon>Eukaryota</taxon>
        <taxon>Metazoa</taxon>
        <taxon>Chordata</taxon>
        <taxon>Craniata</taxon>
        <taxon>Vertebrata</taxon>
        <taxon>Euteleostomi</taxon>
        <taxon>Mammalia</taxon>
        <taxon>Eutheria</taxon>
        <taxon>Laurasiatheria</taxon>
        <taxon>Artiodactyla</taxon>
        <taxon>Whippomorpha</taxon>
        <taxon>Cetacea</taxon>
        <taxon>Odontoceti</taxon>
        <taxon>Phocoenidae</taxon>
        <taxon>Neophocaena</taxon>
    </lineage>
</organism>
<dbReference type="InterPro" id="IPR040138">
    <property type="entry name" value="MIER/MTA"/>
</dbReference>
<gene>
    <name evidence="12" type="primary">MTA1</name>
</gene>
<feature type="region of interest" description="Disordered" evidence="8">
    <location>
        <begin position="951"/>
        <end position="993"/>
    </location>
</feature>
<feature type="region of interest" description="Disordered" evidence="8">
    <location>
        <begin position="38"/>
        <end position="155"/>
    </location>
</feature>
<dbReference type="GO" id="GO:0008270">
    <property type="term" value="F:zinc ion binding"/>
    <property type="evidence" value="ECO:0007669"/>
    <property type="project" value="UniProtKB-KW"/>
</dbReference>
<feature type="compositionally biased region" description="Basic and acidic residues" evidence="8">
    <location>
        <begin position="239"/>
        <end position="249"/>
    </location>
</feature>